<dbReference type="EMBL" id="WVHT01000005">
    <property type="protein sequence ID" value="MXV51686.1"/>
    <property type="molecule type" value="Genomic_DNA"/>
</dbReference>
<name>A0A7K1YAS8_9SPHI</name>
<feature type="transmembrane region" description="Helical" evidence="1">
    <location>
        <begin position="12"/>
        <end position="36"/>
    </location>
</feature>
<dbReference type="Proteomes" id="UP000466586">
    <property type="component" value="Unassembled WGS sequence"/>
</dbReference>
<gene>
    <name evidence="2" type="primary">lptC</name>
    <name evidence="2" type="ORF">GS399_11945</name>
</gene>
<evidence type="ECO:0000256" key="1">
    <source>
        <dbReference type="SAM" id="Phobius"/>
    </source>
</evidence>
<dbReference type="RefSeq" id="WP_160844869.1">
    <property type="nucleotide sequence ID" value="NZ_WVHT01000005.1"/>
</dbReference>
<sequence>MRAVRLKRELDVPGNYVASSSIISSLLILLLISLLVSSCENNLKDVERISSKKVSVPVDKSYGVQVIYSDSAVVKAKMNTPVLFHYETKSPYYEMPKGVTVIFYDPAQKETSRVTSDYAISRENEKVVELRKNVVATNPEGKTFKSDELFWDENKKRFYSNKLVSITTKSETIYGTSFWANEDFTYYEIRQSTGNFDVKQKDQQGLPLGN</sequence>
<dbReference type="GO" id="GO:0005886">
    <property type="term" value="C:plasma membrane"/>
    <property type="evidence" value="ECO:0007669"/>
    <property type="project" value="InterPro"/>
</dbReference>
<dbReference type="InterPro" id="IPR026265">
    <property type="entry name" value="LptC"/>
</dbReference>
<keyword evidence="1" id="KW-1133">Transmembrane helix</keyword>
<evidence type="ECO:0000313" key="3">
    <source>
        <dbReference type="Proteomes" id="UP000466586"/>
    </source>
</evidence>
<protein>
    <submittedName>
        <fullName evidence="2">LPS export ABC transporter periplasmic protein LptC</fullName>
    </submittedName>
</protein>
<dbReference type="AlphaFoldDB" id="A0A7K1YAS8"/>
<keyword evidence="3" id="KW-1185">Reference proteome</keyword>
<keyword evidence="1" id="KW-0472">Membrane</keyword>
<proteinExistence type="predicted"/>
<dbReference type="Gene3D" id="2.60.450.10">
    <property type="entry name" value="Lipopolysaccharide (LPS) transport protein A like domain"/>
    <property type="match status" value="1"/>
</dbReference>
<keyword evidence="1" id="KW-0812">Transmembrane</keyword>
<evidence type="ECO:0000313" key="2">
    <source>
        <dbReference type="EMBL" id="MXV51686.1"/>
    </source>
</evidence>
<dbReference type="GO" id="GO:0015221">
    <property type="term" value="F:lipopolysaccharide transmembrane transporter activity"/>
    <property type="evidence" value="ECO:0007669"/>
    <property type="project" value="InterPro"/>
</dbReference>
<dbReference type="NCBIfam" id="TIGR04409">
    <property type="entry name" value="LptC_YrbK"/>
    <property type="match status" value="1"/>
</dbReference>
<organism evidence="2 3">
    <name type="scientific">Hufsiella arboris</name>
    <dbReference type="NCBI Taxonomy" id="2695275"/>
    <lineage>
        <taxon>Bacteria</taxon>
        <taxon>Pseudomonadati</taxon>
        <taxon>Bacteroidota</taxon>
        <taxon>Sphingobacteriia</taxon>
        <taxon>Sphingobacteriales</taxon>
        <taxon>Sphingobacteriaceae</taxon>
        <taxon>Hufsiella</taxon>
    </lineage>
</organism>
<reference evidence="2 3" key="1">
    <citation type="submission" date="2019-11" db="EMBL/GenBank/DDBJ databases">
        <title>Pedobacter sp. HMF7647 Genome sequencing and assembly.</title>
        <authorList>
            <person name="Kang H."/>
            <person name="Kim H."/>
            <person name="Joh K."/>
        </authorList>
    </citation>
    <scope>NUCLEOTIDE SEQUENCE [LARGE SCALE GENOMIC DNA]</scope>
    <source>
        <strain evidence="2 3">HMF7647</strain>
    </source>
</reference>
<accession>A0A7K1YAS8</accession>
<dbReference type="Pfam" id="PF06835">
    <property type="entry name" value="LptC"/>
    <property type="match status" value="1"/>
</dbReference>
<comment type="caution">
    <text evidence="2">The sequence shown here is derived from an EMBL/GenBank/DDBJ whole genome shotgun (WGS) entry which is preliminary data.</text>
</comment>
<dbReference type="InterPro" id="IPR010664">
    <property type="entry name" value="LipoPS_assembly_LptC-rel"/>
</dbReference>